<accession>A0A3L7IT52</accession>
<dbReference type="PROSITE" id="PS50109">
    <property type="entry name" value="HIS_KIN"/>
    <property type="match status" value="1"/>
</dbReference>
<keyword evidence="4" id="KW-0808">Transferase</keyword>
<evidence type="ECO:0000256" key="4">
    <source>
        <dbReference type="ARBA" id="ARBA00022679"/>
    </source>
</evidence>
<dbReference type="OrthoDB" id="227596at2"/>
<keyword evidence="7" id="KW-0067">ATP-binding</keyword>
<organism evidence="12 13">
    <name type="scientific">Mycetocola zhadangensis</name>
    <dbReference type="NCBI Taxonomy" id="1164595"/>
    <lineage>
        <taxon>Bacteria</taxon>
        <taxon>Bacillati</taxon>
        <taxon>Actinomycetota</taxon>
        <taxon>Actinomycetes</taxon>
        <taxon>Micrococcales</taxon>
        <taxon>Microbacteriaceae</taxon>
        <taxon>Mycetocola</taxon>
    </lineage>
</organism>
<evidence type="ECO:0000256" key="6">
    <source>
        <dbReference type="ARBA" id="ARBA00022777"/>
    </source>
</evidence>
<evidence type="ECO:0000256" key="5">
    <source>
        <dbReference type="ARBA" id="ARBA00022741"/>
    </source>
</evidence>
<dbReference type="GO" id="GO:0000155">
    <property type="term" value="F:phosphorelay sensor kinase activity"/>
    <property type="evidence" value="ECO:0007669"/>
    <property type="project" value="InterPro"/>
</dbReference>
<dbReference type="PANTHER" id="PTHR24421:SF10">
    <property type="entry name" value="NITRATE_NITRITE SENSOR PROTEIN NARQ"/>
    <property type="match status" value="1"/>
</dbReference>
<dbReference type="InterPro" id="IPR005467">
    <property type="entry name" value="His_kinase_dom"/>
</dbReference>
<dbReference type="EC" id="2.7.13.3" evidence="2"/>
<dbReference type="GO" id="GO:0046983">
    <property type="term" value="F:protein dimerization activity"/>
    <property type="evidence" value="ECO:0007669"/>
    <property type="project" value="InterPro"/>
</dbReference>
<feature type="transmembrane region" description="Helical" evidence="10">
    <location>
        <begin position="171"/>
        <end position="188"/>
    </location>
</feature>
<dbReference type="InterPro" id="IPR050482">
    <property type="entry name" value="Sensor_HK_TwoCompSys"/>
</dbReference>
<evidence type="ECO:0000313" key="13">
    <source>
        <dbReference type="Proteomes" id="UP000282460"/>
    </source>
</evidence>
<sequence>MDITRTDPVHAGSDSTAGGRVSSGRGTDRESGPDHGYGPAAGFRGLPPGVRLWFPVILSFLVQVPPTLFILFRTGPYNPVEILVAAALAVATPLLLIGARRFPGPVVACVTVVALADLLLVPYFGPPTIALGFAILSGIFRGARIWVYASVVSGWLVAVFAGSMLGMDWHPVRIAFVTAGLAFLLALAEGARSRRQHLQEARQRSLQHRATVEQAERMRIARELHDVLAHSLSQIYVQAGMGLHLMDTQPEKTRESLANIKTSSKTALDEVRGVLAFLRLDTDAASRVPEPDLSALPKLLDSFRAQGIDVAFDSSVSELPSARVQLALYRIVQESLTNVLRHANASKAAVVLEDVSDSIRLRVTDNGTGMQSTAHAQVNGSGLLGMAERATLLGGTFELGDSPTGGFAVTVVVPREQP</sequence>
<evidence type="ECO:0000256" key="10">
    <source>
        <dbReference type="SAM" id="Phobius"/>
    </source>
</evidence>
<comment type="caution">
    <text evidence="12">The sequence shown here is derived from an EMBL/GenBank/DDBJ whole genome shotgun (WGS) entry which is preliminary data.</text>
</comment>
<comment type="catalytic activity">
    <reaction evidence="1">
        <text>ATP + protein L-histidine = ADP + protein N-phospho-L-histidine.</text>
        <dbReference type="EC" id="2.7.13.3"/>
    </reaction>
</comment>
<evidence type="ECO:0000256" key="3">
    <source>
        <dbReference type="ARBA" id="ARBA00022553"/>
    </source>
</evidence>
<evidence type="ECO:0000256" key="7">
    <source>
        <dbReference type="ARBA" id="ARBA00022840"/>
    </source>
</evidence>
<feature type="domain" description="Histidine kinase" evidence="11">
    <location>
        <begin position="328"/>
        <end position="417"/>
    </location>
</feature>
<keyword evidence="13" id="KW-1185">Reference proteome</keyword>
<name>A0A3L7IT52_9MICO</name>
<dbReference type="Pfam" id="PF02518">
    <property type="entry name" value="HATPase_c"/>
    <property type="match status" value="1"/>
</dbReference>
<dbReference type="InterPro" id="IPR036890">
    <property type="entry name" value="HATPase_C_sf"/>
</dbReference>
<dbReference type="Gene3D" id="1.20.5.1930">
    <property type="match status" value="1"/>
</dbReference>
<dbReference type="PANTHER" id="PTHR24421">
    <property type="entry name" value="NITRATE/NITRITE SENSOR PROTEIN NARX-RELATED"/>
    <property type="match status" value="1"/>
</dbReference>
<dbReference type="SUPFAM" id="SSF55874">
    <property type="entry name" value="ATPase domain of HSP90 chaperone/DNA topoisomerase II/histidine kinase"/>
    <property type="match status" value="1"/>
</dbReference>
<dbReference type="InterPro" id="IPR003594">
    <property type="entry name" value="HATPase_dom"/>
</dbReference>
<evidence type="ECO:0000313" key="12">
    <source>
        <dbReference type="EMBL" id="RLQ81387.1"/>
    </source>
</evidence>
<keyword evidence="6 12" id="KW-0418">Kinase</keyword>
<feature type="transmembrane region" description="Helical" evidence="10">
    <location>
        <begin position="52"/>
        <end position="72"/>
    </location>
</feature>
<keyword evidence="5" id="KW-0547">Nucleotide-binding</keyword>
<keyword evidence="10" id="KW-0812">Transmembrane</keyword>
<evidence type="ECO:0000256" key="9">
    <source>
        <dbReference type="SAM" id="MobiDB-lite"/>
    </source>
</evidence>
<dbReference type="RefSeq" id="WP_121660297.1">
    <property type="nucleotide sequence ID" value="NZ_BMEK01000003.1"/>
</dbReference>
<dbReference type="Gene3D" id="3.30.565.10">
    <property type="entry name" value="Histidine kinase-like ATPase, C-terminal domain"/>
    <property type="match status" value="1"/>
</dbReference>
<evidence type="ECO:0000259" key="11">
    <source>
        <dbReference type="PROSITE" id="PS50109"/>
    </source>
</evidence>
<feature type="transmembrane region" description="Helical" evidence="10">
    <location>
        <begin position="79"/>
        <end position="99"/>
    </location>
</feature>
<dbReference type="GO" id="GO:0005524">
    <property type="term" value="F:ATP binding"/>
    <property type="evidence" value="ECO:0007669"/>
    <property type="project" value="UniProtKB-KW"/>
</dbReference>
<keyword evidence="3" id="KW-0597">Phosphoprotein</keyword>
<proteinExistence type="predicted"/>
<dbReference type="InterPro" id="IPR011712">
    <property type="entry name" value="Sig_transdc_His_kin_sub3_dim/P"/>
</dbReference>
<gene>
    <name evidence="12" type="ORF">D9V28_13590</name>
</gene>
<feature type="region of interest" description="Disordered" evidence="9">
    <location>
        <begin position="1"/>
        <end position="38"/>
    </location>
</feature>
<evidence type="ECO:0000256" key="1">
    <source>
        <dbReference type="ARBA" id="ARBA00000085"/>
    </source>
</evidence>
<keyword evidence="8" id="KW-0902">Two-component regulatory system</keyword>
<evidence type="ECO:0000256" key="2">
    <source>
        <dbReference type="ARBA" id="ARBA00012438"/>
    </source>
</evidence>
<dbReference type="EMBL" id="RCWJ01000004">
    <property type="protein sequence ID" value="RLQ81387.1"/>
    <property type="molecule type" value="Genomic_DNA"/>
</dbReference>
<dbReference type="AlphaFoldDB" id="A0A3L7IT52"/>
<reference evidence="12 13" key="1">
    <citation type="submission" date="2018-10" db="EMBL/GenBank/DDBJ databases">
        <authorList>
            <person name="Li J."/>
        </authorList>
    </citation>
    <scope>NUCLEOTIDE SEQUENCE [LARGE SCALE GENOMIC DNA]</scope>
    <source>
        <strain evidence="12 13">ZD1-4</strain>
    </source>
</reference>
<dbReference type="CDD" id="cd16917">
    <property type="entry name" value="HATPase_UhpB-NarQ-NarX-like"/>
    <property type="match status" value="1"/>
</dbReference>
<keyword evidence="10" id="KW-0472">Membrane</keyword>
<feature type="transmembrane region" description="Helical" evidence="10">
    <location>
        <begin position="145"/>
        <end position="165"/>
    </location>
</feature>
<dbReference type="Pfam" id="PF07730">
    <property type="entry name" value="HisKA_3"/>
    <property type="match status" value="1"/>
</dbReference>
<protein>
    <recommendedName>
        <fullName evidence="2">histidine kinase</fullName>
        <ecNumber evidence="2">2.7.13.3</ecNumber>
    </recommendedName>
</protein>
<dbReference type="GO" id="GO:0016020">
    <property type="term" value="C:membrane"/>
    <property type="evidence" value="ECO:0007669"/>
    <property type="project" value="InterPro"/>
</dbReference>
<keyword evidence="10" id="KW-1133">Transmembrane helix</keyword>
<dbReference type="Proteomes" id="UP000282460">
    <property type="component" value="Unassembled WGS sequence"/>
</dbReference>
<evidence type="ECO:0000256" key="8">
    <source>
        <dbReference type="ARBA" id="ARBA00023012"/>
    </source>
</evidence>